<evidence type="ECO:0000313" key="2">
    <source>
        <dbReference type="EMBL" id="PXV85046.1"/>
    </source>
</evidence>
<evidence type="ECO:0000256" key="1">
    <source>
        <dbReference type="SAM" id="Phobius"/>
    </source>
</evidence>
<sequence>MLNSILTASTTGDITFQSIILCTLASLVLGFGVSAVYMFKGKYSKNFVITLALLPALIQLVIMMVNGNLGAGVAVMGAFSLVRFRSVPGTSKEILNIFFAMALGLTTGMGYIGYAVIFFIIIGIVLLVLSASRFGEKNSAEKELKITIAESLDYNGIFDDLFDKYTNNFELVRVKTTNMGSLYELQYHISIKDQTLEKEFIDEIRCRNGNLNITCGKVPTNKDEL</sequence>
<dbReference type="AlphaFoldDB" id="A0A255IA82"/>
<protein>
    <submittedName>
        <fullName evidence="2">Uncharacterized protein DUF4956</fullName>
    </submittedName>
</protein>
<dbReference type="Proteomes" id="UP000247523">
    <property type="component" value="Unassembled WGS sequence"/>
</dbReference>
<evidence type="ECO:0000313" key="3">
    <source>
        <dbReference type="Proteomes" id="UP000247523"/>
    </source>
</evidence>
<keyword evidence="1" id="KW-0472">Membrane</keyword>
<proteinExistence type="predicted"/>
<reference evidence="2 3" key="1">
    <citation type="submission" date="2018-05" db="EMBL/GenBank/DDBJ databases">
        <title>Genomic Encyclopedia of Type Strains, Phase IV (KMG-IV): sequencing the most valuable type-strain genomes for metagenomic binning, comparative biology and taxonomic classification.</title>
        <authorList>
            <person name="Goeker M."/>
        </authorList>
    </citation>
    <scope>NUCLEOTIDE SEQUENCE [LARGE SCALE GENOMIC DNA]</scope>
    <source>
        <strain evidence="2 3">DSM 28816</strain>
    </source>
</reference>
<organism evidence="2 3">
    <name type="scientific">Lachnotalea glycerini</name>
    <dbReference type="NCBI Taxonomy" id="1763509"/>
    <lineage>
        <taxon>Bacteria</taxon>
        <taxon>Bacillati</taxon>
        <taxon>Bacillota</taxon>
        <taxon>Clostridia</taxon>
        <taxon>Lachnospirales</taxon>
        <taxon>Lachnospiraceae</taxon>
        <taxon>Lachnotalea</taxon>
    </lineage>
</organism>
<gene>
    <name evidence="2" type="ORF">C8E03_12018</name>
</gene>
<dbReference type="InterPro" id="IPR032531">
    <property type="entry name" value="DUF4956"/>
</dbReference>
<dbReference type="RefSeq" id="WP_094378001.1">
    <property type="nucleotide sequence ID" value="NZ_QICS01000020.1"/>
</dbReference>
<name>A0A255IA82_9FIRM</name>
<feature type="transmembrane region" description="Helical" evidence="1">
    <location>
        <begin position="97"/>
        <end position="129"/>
    </location>
</feature>
<dbReference type="Pfam" id="PF16316">
    <property type="entry name" value="DUF4956"/>
    <property type="match status" value="1"/>
</dbReference>
<keyword evidence="1" id="KW-0812">Transmembrane</keyword>
<accession>A0A255IA82</accession>
<keyword evidence="1" id="KW-1133">Transmembrane helix</keyword>
<feature type="transmembrane region" description="Helical" evidence="1">
    <location>
        <begin position="51"/>
        <end position="77"/>
    </location>
</feature>
<dbReference type="EMBL" id="QICS01000020">
    <property type="protein sequence ID" value="PXV85046.1"/>
    <property type="molecule type" value="Genomic_DNA"/>
</dbReference>
<feature type="transmembrane region" description="Helical" evidence="1">
    <location>
        <begin position="14"/>
        <end position="39"/>
    </location>
</feature>
<comment type="caution">
    <text evidence="2">The sequence shown here is derived from an EMBL/GenBank/DDBJ whole genome shotgun (WGS) entry which is preliminary data.</text>
</comment>